<proteinExistence type="predicted"/>
<protein>
    <submittedName>
        <fullName evidence="1">Uncharacterized protein</fullName>
    </submittedName>
</protein>
<dbReference type="EMBL" id="JAPAIK010000001">
    <property type="protein sequence ID" value="MCW1071483.1"/>
    <property type="molecule type" value="Genomic_DNA"/>
</dbReference>
<accession>A0AAW5TF97</accession>
<dbReference type="Proteomes" id="UP001208853">
    <property type="component" value="Unassembled WGS sequence"/>
</dbReference>
<evidence type="ECO:0000313" key="1">
    <source>
        <dbReference type="EMBL" id="MCW1071483.1"/>
    </source>
</evidence>
<comment type="caution">
    <text evidence="1">The sequence shown here is derived from an EMBL/GenBank/DDBJ whole genome shotgun (WGS) entry which is preliminary data.</text>
</comment>
<evidence type="ECO:0000313" key="2">
    <source>
        <dbReference type="Proteomes" id="UP001208853"/>
    </source>
</evidence>
<dbReference type="AlphaFoldDB" id="A0AAW5TF97"/>
<sequence length="46" mass="5231">MESKEFEEKVKEYVVSVLEAADKKDPATIQAVAELIKSTKVLHHFN</sequence>
<reference evidence="1" key="1">
    <citation type="submission" date="2022-10" db="EMBL/GenBank/DDBJ databases">
        <title>Comparative genomic study of S. anginosus.</title>
        <authorList>
            <person name="Prasad A."/>
            <person name="Ene A."/>
            <person name="Jablonska S."/>
            <person name="Du J."/>
            <person name="Wolfe A.J."/>
            <person name="Putonti C."/>
        </authorList>
    </citation>
    <scope>NUCLEOTIDE SEQUENCE</scope>
    <source>
        <strain evidence="1">UMB6888</strain>
    </source>
</reference>
<name>A0AAW5TF97_STRAP</name>
<gene>
    <name evidence="1" type="ORF">OJ930_00095</name>
</gene>
<organism evidence="1 2">
    <name type="scientific">Streptococcus anginosus</name>
    <dbReference type="NCBI Taxonomy" id="1328"/>
    <lineage>
        <taxon>Bacteria</taxon>
        <taxon>Bacillati</taxon>
        <taxon>Bacillota</taxon>
        <taxon>Bacilli</taxon>
        <taxon>Lactobacillales</taxon>
        <taxon>Streptococcaceae</taxon>
        <taxon>Streptococcus</taxon>
        <taxon>Streptococcus anginosus group</taxon>
    </lineage>
</organism>
<dbReference type="RefSeq" id="WP_191622000.1">
    <property type="nucleotide sequence ID" value="NZ_CP118046.1"/>
</dbReference>